<comment type="caution">
    <text evidence="7">The sequence shown here is derived from an EMBL/GenBank/DDBJ whole genome shotgun (WGS) entry which is preliminary data.</text>
</comment>
<dbReference type="GO" id="GO:0003700">
    <property type="term" value="F:DNA-binding transcription factor activity"/>
    <property type="evidence" value="ECO:0007669"/>
    <property type="project" value="InterPro"/>
</dbReference>
<dbReference type="SUPFAM" id="SSF46955">
    <property type="entry name" value="Putative DNA-binding domain"/>
    <property type="match status" value="1"/>
</dbReference>
<accession>A0A8J3FQH9</accession>
<reference evidence="7" key="1">
    <citation type="journal article" date="2014" name="Int. J. Syst. Evol. Microbiol.">
        <title>Complete genome sequence of Corynebacterium casei LMG S-19264T (=DSM 44701T), isolated from a smear-ripened cheese.</title>
        <authorList>
            <consortium name="US DOE Joint Genome Institute (JGI-PGF)"/>
            <person name="Walter F."/>
            <person name="Albersmeier A."/>
            <person name="Kalinowski J."/>
            <person name="Ruckert C."/>
        </authorList>
    </citation>
    <scope>NUCLEOTIDE SEQUENCE</scope>
    <source>
        <strain evidence="7">CGMCC 4.7299</strain>
    </source>
</reference>
<dbReference type="EMBL" id="BMMX01000032">
    <property type="protein sequence ID" value="GGL09595.1"/>
    <property type="molecule type" value="Genomic_DNA"/>
</dbReference>
<dbReference type="RefSeq" id="WP_189081776.1">
    <property type="nucleotide sequence ID" value="NZ_BMMX01000032.1"/>
</dbReference>
<sequence>MTTGDPDSANLRIGDLSARTGATARMLRYYEEQGLLTPRRTPAGYRLYTPDDVKRVARIRCMLAAALPTTVVRHALEFLSGTSTAASEKPGERTHLAASLRHEMTALDERIQALTHSRDLLAVILTDIRNETVGPGRPGDTSATPPQTAVRRTGPREPHRTTAD</sequence>
<dbReference type="PANTHER" id="PTHR30204:SF69">
    <property type="entry name" value="MERR-FAMILY TRANSCRIPTIONAL REGULATOR"/>
    <property type="match status" value="1"/>
</dbReference>
<evidence type="ECO:0000256" key="1">
    <source>
        <dbReference type="ARBA" id="ARBA00022491"/>
    </source>
</evidence>
<feature type="compositionally biased region" description="Basic and acidic residues" evidence="5">
    <location>
        <begin position="154"/>
        <end position="164"/>
    </location>
</feature>
<organism evidence="7 8">
    <name type="scientific">Mangrovihabitans endophyticus</name>
    <dbReference type="NCBI Taxonomy" id="1751298"/>
    <lineage>
        <taxon>Bacteria</taxon>
        <taxon>Bacillati</taxon>
        <taxon>Actinomycetota</taxon>
        <taxon>Actinomycetes</taxon>
        <taxon>Micromonosporales</taxon>
        <taxon>Micromonosporaceae</taxon>
        <taxon>Mangrovihabitans</taxon>
    </lineage>
</organism>
<reference evidence="7" key="2">
    <citation type="submission" date="2020-09" db="EMBL/GenBank/DDBJ databases">
        <authorList>
            <person name="Sun Q."/>
            <person name="Zhou Y."/>
        </authorList>
    </citation>
    <scope>NUCLEOTIDE SEQUENCE</scope>
    <source>
        <strain evidence="7">CGMCC 4.7299</strain>
    </source>
</reference>
<dbReference type="AlphaFoldDB" id="A0A8J3FQH9"/>
<keyword evidence="2" id="KW-0805">Transcription regulation</keyword>
<keyword evidence="8" id="KW-1185">Reference proteome</keyword>
<name>A0A8J3FQH9_9ACTN</name>
<evidence type="ECO:0000313" key="8">
    <source>
        <dbReference type="Proteomes" id="UP000656042"/>
    </source>
</evidence>
<dbReference type="Pfam" id="PF13411">
    <property type="entry name" value="MerR_1"/>
    <property type="match status" value="1"/>
</dbReference>
<evidence type="ECO:0000256" key="2">
    <source>
        <dbReference type="ARBA" id="ARBA00023015"/>
    </source>
</evidence>
<proteinExistence type="predicted"/>
<gene>
    <name evidence="7" type="ORF">GCM10012284_50360</name>
</gene>
<evidence type="ECO:0000259" key="6">
    <source>
        <dbReference type="PROSITE" id="PS50937"/>
    </source>
</evidence>
<keyword evidence="1" id="KW-0678">Repressor</keyword>
<dbReference type="InterPro" id="IPR047057">
    <property type="entry name" value="MerR_fam"/>
</dbReference>
<evidence type="ECO:0000313" key="7">
    <source>
        <dbReference type="EMBL" id="GGL09595.1"/>
    </source>
</evidence>
<keyword evidence="4" id="KW-0804">Transcription</keyword>
<protein>
    <submittedName>
        <fullName evidence="7">MerR family transcriptional regulator</fullName>
    </submittedName>
</protein>
<evidence type="ECO:0000256" key="3">
    <source>
        <dbReference type="ARBA" id="ARBA00023125"/>
    </source>
</evidence>
<dbReference type="InterPro" id="IPR000551">
    <property type="entry name" value="MerR-type_HTH_dom"/>
</dbReference>
<dbReference type="Gene3D" id="1.10.1660.10">
    <property type="match status" value="1"/>
</dbReference>
<evidence type="ECO:0000256" key="5">
    <source>
        <dbReference type="SAM" id="MobiDB-lite"/>
    </source>
</evidence>
<dbReference type="GO" id="GO:0003677">
    <property type="term" value="F:DNA binding"/>
    <property type="evidence" value="ECO:0007669"/>
    <property type="project" value="UniProtKB-KW"/>
</dbReference>
<evidence type="ECO:0000256" key="4">
    <source>
        <dbReference type="ARBA" id="ARBA00023163"/>
    </source>
</evidence>
<keyword evidence="3" id="KW-0238">DNA-binding</keyword>
<dbReference type="Proteomes" id="UP000656042">
    <property type="component" value="Unassembled WGS sequence"/>
</dbReference>
<dbReference type="PANTHER" id="PTHR30204">
    <property type="entry name" value="REDOX-CYCLING DRUG-SENSING TRANSCRIPTIONAL ACTIVATOR SOXR"/>
    <property type="match status" value="1"/>
</dbReference>
<dbReference type="InterPro" id="IPR009061">
    <property type="entry name" value="DNA-bd_dom_put_sf"/>
</dbReference>
<dbReference type="SMART" id="SM00422">
    <property type="entry name" value="HTH_MERR"/>
    <property type="match status" value="1"/>
</dbReference>
<feature type="region of interest" description="Disordered" evidence="5">
    <location>
        <begin position="131"/>
        <end position="164"/>
    </location>
</feature>
<feature type="domain" description="HTH merR-type" evidence="6">
    <location>
        <begin position="10"/>
        <end position="78"/>
    </location>
</feature>
<dbReference type="PROSITE" id="PS50937">
    <property type="entry name" value="HTH_MERR_2"/>
    <property type="match status" value="1"/>
</dbReference>